<dbReference type="InterPro" id="IPR042491">
    <property type="entry name" value="Vps35_C"/>
</dbReference>
<dbReference type="PANTHER" id="PTHR11099">
    <property type="entry name" value="VACUOLAR SORTING PROTEIN 35"/>
    <property type="match status" value="1"/>
</dbReference>
<reference evidence="12 13" key="2">
    <citation type="submission" date="2018-11" db="EMBL/GenBank/DDBJ databases">
        <authorList>
            <consortium name="Pathogen Informatics"/>
        </authorList>
    </citation>
    <scope>NUCLEOTIDE SEQUENCE [LARGE SCALE GENOMIC DNA]</scope>
</reference>
<evidence type="ECO:0000256" key="11">
    <source>
        <dbReference type="SAM" id="Phobius"/>
    </source>
</evidence>
<keyword evidence="13" id="KW-1185">Reference proteome</keyword>
<dbReference type="PANTHER" id="PTHR11099:SF0">
    <property type="entry name" value="VACUOLAR PROTEIN SORTING-ASSOCIATED PROTEIN 35"/>
    <property type="match status" value="1"/>
</dbReference>
<dbReference type="WBParaSite" id="SBAD_0000335201-mRNA-1">
    <property type="protein sequence ID" value="SBAD_0000335201-mRNA-1"/>
    <property type="gene ID" value="SBAD_0000335201"/>
</dbReference>
<comment type="similarity">
    <text evidence="4 10">Belongs to the VPS35 family.</text>
</comment>
<protein>
    <recommendedName>
        <fullName evidence="10">Vacuolar protein sorting-associated protein 35</fullName>
    </recommendedName>
</protein>
<evidence type="ECO:0000313" key="14">
    <source>
        <dbReference type="WBParaSite" id="SBAD_0000335201-mRNA-1"/>
    </source>
</evidence>
<comment type="subcellular location">
    <subcellularLocation>
        <location evidence="3">Cytoplasm</location>
    </subcellularLocation>
    <subcellularLocation>
        <location evidence="2">Golgi apparatus membrane</location>
    </subcellularLocation>
    <subcellularLocation>
        <location evidence="1">Membrane</location>
        <topology evidence="1">Peripheral membrane protein</topology>
    </subcellularLocation>
</comment>
<evidence type="ECO:0000256" key="7">
    <source>
        <dbReference type="ARBA" id="ARBA00022927"/>
    </source>
</evidence>
<sequence length="819" mass="94166">MKDHVGSGNSVKEQERLLNEALQKMKAEAFEMKCAMDKSRINEALKHASVMLSELRTSCLTPKYYYQLYIDITNELQHLAVALADDLQKGHRDSDLYEIVQYTNNIIPRLYLLITVGMVLMKLNEVDRAETLKDLVEMCTGVQHPLRGLFLRNYLLQCTRDFLPDQKEDTNGDPEAMMKNSINFILENFAEMNKLWVRMQHQGQSKEKERREKERRELQILVGTNLVRLSQLEHLNLEIYRKTILPKILEQVVSCKDPIAQEYLMECIIQVFPDEFQVGCLNVFLKACAEMHPLVNIKNVLSAVIDRLTIYGSTKEGRLLTEDIKLFDVFSQYVSMIIQSRQDIATEDIIALQVSLLNLSMKCYFERTDFVDKVFETTTQLFQREQSEKIPYNGSVGKELTKLCRIPVDGYNNVLTLLKLPNYQSTLEVFDYRGRIQNSLYITANMLSNETMVMTVEETNSLLTLLGSMIKDQPDQPADLASSDEFAEEQNSVARIFHLLRSQDADTQYLILHCARKHFGAGGSTRIKYVLVPIVFEAFRLAREYDKSEVKILLLIFLLISLFFTFTSVFKDDKWEKKIKVIFQFVHQTVSVLMNDAQFPDMALRLFLQGACIADEIKFESHEIVAYEYMSQAISIYEEEISDSRAQLAAITLIIGTLQKISCFSEENYDPLRTHCLLLAGKLFKKPDQCRAVATCSQLFWSSRLAEPSDTVKEGGRVVECLQKAVKIASQCMDPIVQMQLFTEVLNCHLYYSENGCAEVTVTIINKLMAKIHETLQHLEPSVEVEQISKHYENTVQHLRFRRENPTAEDPLDLAGLVL</sequence>
<dbReference type="OrthoDB" id="10258141at2759"/>
<evidence type="ECO:0000256" key="9">
    <source>
        <dbReference type="ARBA" id="ARBA00023136"/>
    </source>
</evidence>
<dbReference type="GO" id="GO:0006886">
    <property type="term" value="P:intracellular protein transport"/>
    <property type="evidence" value="ECO:0007669"/>
    <property type="project" value="TreeGrafter"/>
</dbReference>
<keyword evidence="11" id="KW-0812">Transmembrane</keyword>
<dbReference type="Pfam" id="PF03635">
    <property type="entry name" value="Vps35"/>
    <property type="match status" value="1"/>
</dbReference>
<evidence type="ECO:0000256" key="4">
    <source>
        <dbReference type="ARBA" id="ARBA00006536"/>
    </source>
</evidence>
<evidence type="ECO:0000256" key="10">
    <source>
        <dbReference type="PIRNR" id="PIRNR009375"/>
    </source>
</evidence>
<keyword evidence="6" id="KW-0963">Cytoplasm</keyword>
<dbReference type="FunFam" id="1.25.40.660:FF:000003">
    <property type="entry name" value="Vacuolar protein sorting-associated protein 35"/>
    <property type="match status" value="1"/>
</dbReference>
<evidence type="ECO:0000256" key="5">
    <source>
        <dbReference type="ARBA" id="ARBA00022448"/>
    </source>
</evidence>
<evidence type="ECO:0000313" key="12">
    <source>
        <dbReference type="EMBL" id="VDP00365.1"/>
    </source>
</evidence>
<organism evidence="14">
    <name type="scientific">Soboliphyme baturini</name>
    <dbReference type="NCBI Taxonomy" id="241478"/>
    <lineage>
        <taxon>Eukaryota</taxon>
        <taxon>Metazoa</taxon>
        <taxon>Ecdysozoa</taxon>
        <taxon>Nematoda</taxon>
        <taxon>Enoplea</taxon>
        <taxon>Dorylaimia</taxon>
        <taxon>Dioctophymatida</taxon>
        <taxon>Dioctophymatoidea</taxon>
        <taxon>Soboliphymatidae</taxon>
        <taxon>Soboliphyme</taxon>
    </lineage>
</organism>
<dbReference type="EMBL" id="UZAM01007620">
    <property type="protein sequence ID" value="VDP00365.1"/>
    <property type="molecule type" value="Genomic_DNA"/>
</dbReference>
<gene>
    <name evidence="12" type="ORF">SBAD_LOCUS3201</name>
</gene>
<evidence type="ECO:0000256" key="8">
    <source>
        <dbReference type="ARBA" id="ARBA00023034"/>
    </source>
</evidence>
<evidence type="ECO:0000256" key="6">
    <source>
        <dbReference type="ARBA" id="ARBA00022490"/>
    </source>
</evidence>
<keyword evidence="8" id="KW-0333">Golgi apparatus</keyword>
<evidence type="ECO:0000256" key="3">
    <source>
        <dbReference type="ARBA" id="ARBA00004496"/>
    </source>
</evidence>
<comment type="function">
    <text evidence="10">Plays a role in vesicular protein sorting.</text>
</comment>
<evidence type="ECO:0000256" key="2">
    <source>
        <dbReference type="ARBA" id="ARBA00004394"/>
    </source>
</evidence>
<dbReference type="GO" id="GO:0000139">
    <property type="term" value="C:Golgi membrane"/>
    <property type="evidence" value="ECO:0007669"/>
    <property type="project" value="UniProtKB-SubCell"/>
</dbReference>
<dbReference type="PIRSF" id="PIRSF009375">
    <property type="entry name" value="Retromer_Vps35"/>
    <property type="match status" value="1"/>
</dbReference>
<dbReference type="Proteomes" id="UP000270296">
    <property type="component" value="Unassembled WGS sequence"/>
</dbReference>
<dbReference type="GO" id="GO:0005829">
    <property type="term" value="C:cytosol"/>
    <property type="evidence" value="ECO:0007669"/>
    <property type="project" value="GOC"/>
</dbReference>
<dbReference type="InterPro" id="IPR005378">
    <property type="entry name" value="Vps35"/>
</dbReference>
<keyword evidence="5 10" id="KW-0813">Transport</keyword>
<evidence type="ECO:0000256" key="1">
    <source>
        <dbReference type="ARBA" id="ARBA00004170"/>
    </source>
</evidence>
<evidence type="ECO:0000313" key="13">
    <source>
        <dbReference type="Proteomes" id="UP000270296"/>
    </source>
</evidence>
<dbReference type="AlphaFoldDB" id="A0A183IHV6"/>
<keyword evidence="9 11" id="KW-0472">Membrane</keyword>
<dbReference type="GO" id="GO:0030906">
    <property type="term" value="C:retromer, cargo-selective complex"/>
    <property type="evidence" value="ECO:0007669"/>
    <property type="project" value="InterPro"/>
</dbReference>
<accession>A0A183IHV6</accession>
<proteinExistence type="inferred from homology"/>
<dbReference type="GO" id="GO:0005770">
    <property type="term" value="C:late endosome"/>
    <property type="evidence" value="ECO:0007669"/>
    <property type="project" value="TreeGrafter"/>
</dbReference>
<name>A0A183IHV6_9BILA</name>
<keyword evidence="11" id="KW-1133">Transmembrane helix</keyword>
<keyword evidence="7 10" id="KW-0653">Protein transport</keyword>
<feature type="transmembrane region" description="Helical" evidence="11">
    <location>
        <begin position="552"/>
        <end position="570"/>
    </location>
</feature>
<dbReference type="GO" id="GO:0042147">
    <property type="term" value="P:retrograde transport, endosome to Golgi"/>
    <property type="evidence" value="ECO:0007669"/>
    <property type="project" value="InterPro"/>
</dbReference>
<dbReference type="Gene3D" id="1.25.40.660">
    <property type="entry name" value="Vacuolar protein sorting-associated protein 35, helical subcomplex Vps35-C"/>
    <property type="match status" value="1"/>
</dbReference>
<reference evidence="14" key="1">
    <citation type="submission" date="2016-06" db="UniProtKB">
        <authorList>
            <consortium name="WormBaseParasite"/>
        </authorList>
    </citation>
    <scope>IDENTIFICATION</scope>
</reference>